<comment type="caution">
    <text evidence="2">The sequence shown here is derived from an EMBL/GenBank/DDBJ whole genome shotgun (WGS) entry which is preliminary data.</text>
</comment>
<dbReference type="Pfam" id="PF12494">
    <property type="entry name" value="DUF3695"/>
    <property type="match status" value="1"/>
</dbReference>
<protein>
    <submittedName>
        <fullName evidence="2">Uncharacterized protein</fullName>
    </submittedName>
</protein>
<evidence type="ECO:0000313" key="2">
    <source>
        <dbReference type="EMBL" id="CAE1254297.1"/>
    </source>
</evidence>
<gene>
    <name evidence="2" type="ORF">SPHA_28866</name>
</gene>
<evidence type="ECO:0000256" key="1">
    <source>
        <dbReference type="SAM" id="MobiDB-lite"/>
    </source>
</evidence>
<dbReference type="EMBL" id="CAHIKZ030001139">
    <property type="protein sequence ID" value="CAE1254297.1"/>
    <property type="molecule type" value="Genomic_DNA"/>
</dbReference>
<dbReference type="InterPro" id="IPR022179">
    <property type="entry name" value="CFAP276"/>
</dbReference>
<dbReference type="Proteomes" id="UP000597762">
    <property type="component" value="Unassembled WGS sequence"/>
</dbReference>
<sequence>MISSVTCNRDPFPNPKLENDEDFAKQKKQKAVNTDSVYLDQQVDPWNRLNATPTLQSSRNNVFHHDPLAPNDSLDFILNAVYNHTTGYMKKKNEVFLQKETLEDIGRKLKNREKVEPVVISDLEHPLKVVEIGKMEDFNSIKLAIGLYDISFLFGVYK</sequence>
<organism evidence="2 3">
    <name type="scientific">Acanthosepion pharaonis</name>
    <name type="common">Pharaoh cuttlefish</name>
    <name type="synonym">Sepia pharaonis</name>
    <dbReference type="NCBI Taxonomy" id="158019"/>
    <lineage>
        <taxon>Eukaryota</taxon>
        <taxon>Metazoa</taxon>
        <taxon>Spiralia</taxon>
        <taxon>Lophotrochozoa</taxon>
        <taxon>Mollusca</taxon>
        <taxon>Cephalopoda</taxon>
        <taxon>Coleoidea</taxon>
        <taxon>Decapodiformes</taxon>
        <taxon>Sepiida</taxon>
        <taxon>Sepiina</taxon>
        <taxon>Sepiidae</taxon>
        <taxon>Acanthosepion</taxon>
    </lineage>
</organism>
<dbReference type="AlphaFoldDB" id="A0A812C0B4"/>
<dbReference type="OrthoDB" id="10013535at2759"/>
<reference evidence="2" key="1">
    <citation type="submission" date="2021-01" db="EMBL/GenBank/DDBJ databases">
        <authorList>
            <person name="Li R."/>
            <person name="Bekaert M."/>
        </authorList>
    </citation>
    <scope>NUCLEOTIDE SEQUENCE</scope>
    <source>
        <strain evidence="2">Farmed</strain>
    </source>
</reference>
<evidence type="ECO:0000313" key="3">
    <source>
        <dbReference type="Proteomes" id="UP000597762"/>
    </source>
</evidence>
<keyword evidence="3" id="KW-1185">Reference proteome</keyword>
<feature type="region of interest" description="Disordered" evidence="1">
    <location>
        <begin position="1"/>
        <end position="29"/>
    </location>
</feature>
<name>A0A812C0B4_ACAPH</name>
<accession>A0A812C0B4</accession>
<proteinExistence type="predicted"/>